<feature type="domain" description="GGDEF" evidence="4">
    <location>
        <begin position="477"/>
        <end position="609"/>
    </location>
</feature>
<reference evidence="5 6" key="1">
    <citation type="journal article" date="2020" name="Microorganisms">
        <title>Osmotic Adaptation and Compatible Solute Biosynthesis of Phototrophic Bacteria as Revealed from Genome Analyses.</title>
        <authorList>
            <person name="Imhoff J.F."/>
            <person name="Rahn T."/>
            <person name="Kunzel S."/>
            <person name="Keller A."/>
            <person name="Neulinger S.C."/>
        </authorList>
    </citation>
    <scope>NUCLEOTIDE SEQUENCE [LARGE SCALE GENOMIC DNA]</scope>
    <source>
        <strain evidence="5 6">DSM 15382</strain>
    </source>
</reference>
<dbReference type="RefSeq" id="WP_133221917.1">
    <property type="nucleotide sequence ID" value="NZ_SMOA01000176.1"/>
</dbReference>
<dbReference type="SUPFAM" id="SSF141868">
    <property type="entry name" value="EAL domain-like"/>
    <property type="match status" value="1"/>
</dbReference>
<dbReference type="PANTHER" id="PTHR44757">
    <property type="entry name" value="DIGUANYLATE CYCLASE DGCP"/>
    <property type="match status" value="1"/>
</dbReference>
<dbReference type="Proteomes" id="UP000697995">
    <property type="component" value="Unassembled WGS sequence"/>
</dbReference>
<dbReference type="InterPro" id="IPR035965">
    <property type="entry name" value="PAS-like_dom_sf"/>
</dbReference>
<comment type="caution">
    <text evidence="5">The sequence shown here is derived from an EMBL/GenBank/DDBJ whole genome shotgun (WGS) entry which is preliminary data.</text>
</comment>
<dbReference type="CDD" id="cd01948">
    <property type="entry name" value="EAL"/>
    <property type="match status" value="1"/>
</dbReference>
<dbReference type="CDD" id="cd12914">
    <property type="entry name" value="PDC1_DGC_like"/>
    <property type="match status" value="1"/>
</dbReference>
<dbReference type="SMART" id="SM00267">
    <property type="entry name" value="GGDEF"/>
    <property type="match status" value="1"/>
</dbReference>
<dbReference type="PROSITE" id="PS50883">
    <property type="entry name" value="EAL"/>
    <property type="match status" value="1"/>
</dbReference>
<sequence length="871" mass="93835">MTPRWLSWARLRAVAPEACTVAALLAAVWGGLAAFIAWQRHEDAVDTLVAARRLALASQESIARRTDVIDSTLRLLRSVRERGYAEAVVTALAQAGADGPLFQIAFIGPDGRLLSSNLEPVTSRLDLSDREHFRIHADNPGRDELFVSLPLIGRASGKPSIQFSRRVGDAEGGFGGVMVASLDPRLLTELHAGMGDTRGTLSLYGTDGRLRARSPAGEAGLPPALEQRLAEAARRGDAGDLLPLPGETAPAIGAYARVPGRPLSVAVTFDRADAIARSAARRRLETGGALAVSLLVILGGIALGARRLRLARSHRDAANSREALRAAVEGISQGIVKFDPAGRVVLANRRAAEILCLPPAALAARPRLVDLIAAQHRRGEFGEEHPDFDRMLTIAPEEWTDISRLHVYERTRADGTVIEVRTHPLPDGGAVRTYTDVTERRAAEERARHFALHDPLTGLPNRLLLAQRLDAATRQGQPCAVLFLDLDRFKPVNDLFGHQTGDMLLRAVASRLRPELRPGDMLARLGGDEFAVMLPEAGEAAATALADRIVALVSAPFEIEGLVHGIGVSLGIALHPRHGLSGTQLLRAADAAMYRAKRAGKGTWVVYEDSMGEAAAEQLTLEQDVRDALRNREFFLAYQPVCDAASTRVLGFEALIRWRHARRGAVPPSVFIPAAERAGLIVAIGDWVLEAACAEAAGWPAPIRVAVNFSPPQFLLPDLCDRVRAVLRRTGLDASRLDVEVTEGLALADADIVLQNMRGLREMGVRISLDDFGTGNSSLSYLCRFPFDKLKIDRSFVLNLGDDDGSRAIVSSVLSLGRSLRMTVVAEGVETSLQLQALQCDQIQGYLLGRPLTPDQARALLAQQATLAAAA</sequence>
<proteinExistence type="predicted"/>
<name>A0ABS1D753_9PROT</name>
<organism evidence="5 6">
    <name type="scientific">Paracraurococcus ruber</name>
    <dbReference type="NCBI Taxonomy" id="77675"/>
    <lineage>
        <taxon>Bacteria</taxon>
        <taxon>Pseudomonadati</taxon>
        <taxon>Pseudomonadota</taxon>
        <taxon>Alphaproteobacteria</taxon>
        <taxon>Acetobacterales</taxon>
        <taxon>Roseomonadaceae</taxon>
        <taxon>Paracraurococcus</taxon>
    </lineage>
</organism>
<keyword evidence="1" id="KW-0472">Membrane</keyword>
<dbReference type="InterPro" id="IPR000014">
    <property type="entry name" value="PAS"/>
</dbReference>
<dbReference type="InterPro" id="IPR029787">
    <property type="entry name" value="Nucleotide_cyclase"/>
</dbReference>
<dbReference type="NCBIfam" id="TIGR00254">
    <property type="entry name" value="GGDEF"/>
    <property type="match status" value="1"/>
</dbReference>
<dbReference type="Gene3D" id="3.30.70.270">
    <property type="match status" value="1"/>
</dbReference>
<protein>
    <submittedName>
        <fullName evidence="5">Uncharacterized protein</fullName>
    </submittedName>
</protein>
<dbReference type="PROSITE" id="PS50887">
    <property type="entry name" value="GGDEF"/>
    <property type="match status" value="1"/>
</dbReference>
<evidence type="ECO:0000313" key="5">
    <source>
        <dbReference type="EMBL" id="MBK1662301.1"/>
    </source>
</evidence>
<evidence type="ECO:0000259" key="3">
    <source>
        <dbReference type="PROSITE" id="PS50883"/>
    </source>
</evidence>
<dbReference type="SUPFAM" id="SSF55073">
    <property type="entry name" value="Nucleotide cyclase"/>
    <property type="match status" value="1"/>
</dbReference>
<dbReference type="InterPro" id="IPR043128">
    <property type="entry name" value="Rev_trsase/Diguanyl_cyclase"/>
</dbReference>
<evidence type="ECO:0000256" key="1">
    <source>
        <dbReference type="SAM" id="Phobius"/>
    </source>
</evidence>
<keyword evidence="1" id="KW-0812">Transmembrane</keyword>
<dbReference type="InterPro" id="IPR000160">
    <property type="entry name" value="GGDEF_dom"/>
</dbReference>
<gene>
    <name evidence="5" type="ORF">CKO45_29385</name>
</gene>
<dbReference type="EMBL" id="NRSG01000512">
    <property type="protein sequence ID" value="MBK1662301.1"/>
    <property type="molecule type" value="Genomic_DNA"/>
</dbReference>
<dbReference type="CDD" id="cd01949">
    <property type="entry name" value="GGDEF"/>
    <property type="match status" value="1"/>
</dbReference>
<feature type="domain" description="EAL" evidence="3">
    <location>
        <begin position="618"/>
        <end position="865"/>
    </location>
</feature>
<dbReference type="Pfam" id="PF12860">
    <property type="entry name" value="PAS_7"/>
    <property type="match status" value="1"/>
</dbReference>
<evidence type="ECO:0000259" key="4">
    <source>
        <dbReference type="PROSITE" id="PS50887"/>
    </source>
</evidence>
<dbReference type="InterPro" id="IPR035919">
    <property type="entry name" value="EAL_sf"/>
</dbReference>
<dbReference type="Pfam" id="PF00990">
    <property type="entry name" value="GGDEF"/>
    <property type="match status" value="1"/>
</dbReference>
<dbReference type="SMART" id="SM00052">
    <property type="entry name" value="EAL"/>
    <property type="match status" value="1"/>
</dbReference>
<dbReference type="Pfam" id="PF00563">
    <property type="entry name" value="EAL"/>
    <property type="match status" value="1"/>
</dbReference>
<accession>A0ABS1D753</accession>
<feature type="domain" description="PAS" evidence="2">
    <location>
        <begin position="320"/>
        <end position="372"/>
    </location>
</feature>
<dbReference type="InterPro" id="IPR052155">
    <property type="entry name" value="Biofilm_reg_signaling"/>
</dbReference>
<evidence type="ECO:0000259" key="2">
    <source>
        <dbReference type="PROSITE" id="PS50112"/>
    </source>
</evidence>
<dbReference type="CDD" id="cd00130">
    <property type="entry name" value="PAS"/>
    <property type="match status" value="1"/>
</dbReference>
<dbReference type="SMART" id="SM00091">
    <property type="entry name" value="PAS"/>
    <property type="match status" value="1"/>
</dbReference>
<keyword evidence="6" id="KW-1185">Reference proteome</keyword>
<dbReference type="PROSITE" id="PS50112">
    <property type="entry name" value="PAS"/>
    <property type="match status" value="1"/>
</dbReference>
<dbReference type="PANTHER" id="PTHR44757:SF2">
    <property type="entry name" value="BIOFILM ARCHITECTURE MAINTENANCE PROTEIN MBAA"/>
    <property type="match status" value="1"/>
</dbReference>
<dbReference type="InterPro" id="IPR001633">
    <property type="entry name" value="EAL_dom"/>
</dbReference>
<dbReference type="Gene3D" id="3.30.450.20">
    <property type="entry name" value="PAS domain"/>
    <property type="match status" value="3"/>
</dbReference>
<keyword evidence="1" id="KW-1133">Transmembrane helix</keyword>
<dbReference type="SUPFAM" id="SSF55785">
    <property type="entry name" value="PYP-like sensor domain (PAS domain)"/>
    <property type="match status" value="1"/>
</dbReference>
<dbReference type="Gene3D" id="3.20.20.450">
    <property type="entry name" value="EAL domain"/>
    <property type="match status" value="1"/>
</dbReference>
<evidence type="ECO:0000313" key="6">
    <source>
        <dbReference type="Proteomes" id="UP000697995"/>
    </source>
</evidence>
<feature type="transmembrane region" description="Helical" evidence="1">
    <location>
        <begin position="287"/>
        <end position="305"/>
    </location>
</feature>